<feature type="domain" description="GPI inositol-deacylase PGAP1-like alpha/beta" evidence="2">
    <location>
        <begin position="125"/>
        <end position="277"/>
    </location>
</feature>
<feature type="transmembrane region" description="Helical" evidence="1">
    <location>
        <begin position="12"/>
        <end position="28"/>
    </location>
</feature>
<dbReference type="EMBL" id="FNLN01000066">
    <property type="protein sequence ID" value="SDU35554.1"/>
    <property type="molecule type" value="Genomic_DNA"/>
</dbReference>
<name>A0A1H2HUR5_9PROT</name>
<evidence type="ECO:0000259" key="2">
    <source>
        <dbReference type="Pfam" id="PF07819"/>
    </source>
</evidence>
<organism evidence="3 4">
    <name type="scientific">Nitrosomonas ureae</name>
    <dbReference type="NCBI Taxonomy" id="44577"/>
    <lineage>
        <taxon>Bacteria</taxon>
        <taxon>Pseudomonadati</taxon>
        <taxon>Pseudomonadota</taxon>
        <taxon>Betaproteobacteria</taxon>
        <taxon>Nitrosomonadales</taxon>
        <taxon>Nitrosomonadaceae</taxon>
        <taxon>Nitrosomonas</taxon>
    </lineage>
</organism>
<dbReference type="Proteomes" id="UP000182882">
    <property type="component" value="Unassembled WGS sequence"/>
</dbReference>
<dbReference type="InterPro" id="IPR029058">
    <property type="entry name" value="AB_hydrolase_fold"/>
</dbReference>
<protein>
    <submittedName>
        <fullName evidence="3">PGAP1-like protein</fullName>
    </submittedName>
</protein>
<evidence type="ECO:0000256" key="1">
    <source>
        <dbReference type="SAM" id="Phobius"/>
    </source>
</evidence>
<gene>
    <name evidence="3" type="ORF">SAMN05216406_1664</name>
</gene>
<dbReference type="KEGG" id="nur:ATY38_14695"/>
<reference evidence="4" key="1">
    <citation type="submission" date="2016-10" db="EMBL/GenBank/DDBJ databases">
        <authorList>
            <person name="Varghese N."/>
            <person name="Submissions S."/>
        </authorList>
    </citation>
    <scope>NUCLEOTIDE SEQUENCE [LARGE SCALE GENOMIC DNA]</scope>
    <source>
        <strain evidence="4">Nm10</strain>
    </source>
</reference>
<keyword evidence="1" id="KW-0812">Transmembrane</keyword>
<keyword evidence="1" id="KW-1133">Transmembrane helix</keyword>
<dbReference type="Pfam" id="PF07819">
    <property type="entry name" value="PGAP1"/>
    <property type="match status" value="1"/>
</dbReference>
<dbReference type="RefSeq" id="WP_062559949.1">
    <property type="nucleotide sequence ID" value="NZ_CP013341.1"/>
</dbReference>
<evidence type="ECO:0000313" key="3">
    <source>
        <dbReference type="EMBL" id="SDU35554.1"/>
    </source>
</evidence>
<sequence length="425" mass="45925">MVKKHRKNNFFIVPYFAIIFFVSIWNTADANTDSSVDISTVELSNVECLLNWAQTFHPNLFSPLVSGVQSSPPFTYRFYPVTNSYLGVSSDDNHVYYLGPDGISPKDIGELSTFLNESGCGQTTHPVIFIHGLDSSADTWVSYRNYLINNAGWLFGGIPTYDPETKTVNINCPSDLDFPNACSGGAGNFYTLNFSNNQDLTLDVLGGELADIVKAVLANNPGTTKVILIGHSSGGLAARGYLQGLARVLDSTSTIPYREDVAKLITVGTPHQGSFWAQACHANLDLFDIINNVGICDLLPGDIDSDSIAVQELQPDSAAINTLNDLINHPLPISVLYVSIIGTGQPTLTSIVDFQDGDGIVSASSQDLINLSGTSALQQKSTKIVIPFRECANEIEIPIIDNVGQTHTCETTDITIGAEILRNLQ</sequence>
<dbReference type="GO" id="GO:0016788">
    <property type="term" value="F:hydrolase activity, acting on ester bonds"/>
    <property type="evidence" value="ECO:0007669"/>
    <property type="project" value="InterPro"/>
</dbReference>
<proteinExistence type="predicted"/>
<dbReference type="AlphaFoldDB" id="A0A1H2HUR5"/>
<accession>A0A1H2HUR5</accession>
<dbReference type="Gene3D" id="3.40.50.1820">
    <property type="entry name" value="alpha/beta hydrolase"/>
    <property type="match status" value="1"/>
</dbReference>
<dbReference type="SUPFAM" id="SSF53474">
    <property type="entry name" value="alpha/beta-Hydrolases"/>
    <property type="match status" value="1"/>
</dbReference>
<dbReference type="InterPro" id="IPR012908">
    <property type="entry name" value="PGAP1-ab_dom-like"/>
</dbReference>
<keyword evidence="1" id="KW-0472">Membrane</keyword>
<evidence type="ECO:0000313" key="4">
    <source>
        <dbReference type="Proteomes" id="UP000182882"/>
    </source>
</evidence>
<keyword evidence="4" id="KW-1185">Reference proteome</keyword>